<dbReference type="Proteomes" id="UP000237105">
    <property type="component" value="Unassembled WGS sequence"/>
</dbReference>
<dbReference type="STRING" id="3476.A0A2P5CHM9"/>
<gene>
    <name evidence="2" type="ORF">PanWU01x14_151810</name>
</gene>
<dbReference type="AlphaFoldDB" id="A0A2P5CHM9"/>
<evidence type="ECO:0000313" key="2">
    <source>
        <dbReference type="EMBL" id="PON60569.1"/>
    </source>
</evidence>
<name>A0A2P5CHM9_PARAD</name>
<protein>
    <submittedName>
        <fullName evidence="2">Transcription activator-like protein</fullName>
    </submittedName>
</protein>
<organism evidence="2 3">
    <name type="scientific">Parasponia andersonii</name>
    <name type="common">Sponia andersonii</name>
    <dbReference type="NCBI Taxonomy" id="3476"/>
    <lineage>
        <taxon>Eukaryota</taxon>
        <taxon>Viridiplantae</taxon>
        <taxon>Streptophyta</taxon>
        <taxon>Embryophyta</taxon>
        <taxon>Tracheophyta</taxon>
        <taxon>Spermatophyta</taxon>
        <taxon>Magnoliopsida</taxon>
        <taxon>eudicotyledons</taxon>
        <taxon>Gunneridae</taxon>
        <taxon>Pentapetalae</taxon>
        <taxon>rosids</taxon>
        <taxon>fabids</taxon>
        <taxon>Rosales</taxon>
        <taxon>Cannabaceae</taxon>
        <taxon>Parasponia</taxon>
    </lineage>
</organism>
<evidence type="ECO:0000313" key="3">
    <source>
        <dbReference type="Proteomes" id="UP000237105"/>
    </source>
</evidence>
<accession>A0A2P5CHM9</accession>
<comment type="caution">
    <text evidence="2">The sequence shown here is derived from an EMBL/GenBank/DDBJ whole genome shotgun (WGS) entry which is preliminary data.</text>
</comment>
<sequence>MEKGYDKAKDEQRRIEADREKQIREVTETKLKETPAPNISPMVPINRDAYGGGLYGKEEGQPEAVPKPLRASETQSADGPVELAHVCSKHTPPPSTGDRDLDITGQSYIQ</sequence>
<dbReference type="EMBL" id="JXTB01000129">
    <property type="protein sequence ID" value="PON60569.1"/>
    <property type="molecule type" value="Genomic_DNA"/>
</dbReference>
<proteinExistence type="predicted"/>
<keyword evidence="3" id="KW-1185">Reference proteome</keyword>
<feature type="region of interest" description="Disordered" evidence="1">
    <location>
        <begin position="1"/>
        <end position="22"/>
    </location>
</feature>
<dbReference type="OrthoDB" id="1717578at2759"/>
<reference evidence="3" key="1">
    <citation type="submission" date="2016-06" db="EMBL/GenBank/DDBJ databases">
        <title>Parallel loss of symbiosis genes in relatives of nitrogen-fixing non-legume Parasponia.</title>
        <authorList>
            <person name="Van Velzen R."/>
            <person name="Holmer R."/>
            <person name="Bu F."/>
            <person name="Rutten L."/>
            <person name="Van Zeijl A."/>
            <person name="Liu W."/>
            <person name="Santuari L."/>
            <person name="Cao Q."/>
            <person name="Sharma T."/>
            <person name="Shen D."/>
            <person name="Roswanjaya Y."/>
            <person name="Wardhani T."/>
            <person name="Kalhor M.S."/>
            <person name="Jansen J."/>
            <person name="Van den Hoogen J."/>
            <person name="Gungor B."/>
            <person name="Hartog M."/>
            <person name="Hontelez J."/>
            <person name="Verver J."/>
            <person name="Yang W.-C."/>
            <person name="Schijlen E."/>
            <person name="Repin R."/>
            <person name="Schilthuizen M."/>
            <person name="Schranz E."/>
            <person name="Heidstra R."/>
            <person name="Miyata K."/>
            <person name="Fedorova E."/>
            <person name="Kohlen W."/>
            <person name="Bisseling T."/>
            <person name="Smit S."/>
            <person name="Geurts R."/>
        </authorList>
    </citation>
    <scope>NUCLEOTIDE SEQUENCE [LARGE SCALE GENOMIC DNA]</scope>
    <source>
        <strain evidence="3">cv. WU1-14</strain>
    </source>
</reference>
<feature type="region of interest" description="Disordered" evidence="1">
    <location>
        <begin position="34"/>
        <end position="110"/>
    </location>
</feature>
<evidence type="ECO:0000256" key="1">
    <source>
        <dbReference type="SAM" id="MobiDB-lite"/>
    </source>
</evidence>